<name>A0A0C9SUT2_PAXIN</name>
<gene>
    <name evidence="2" type="ORF">PAXINDRAFT_121742</name>
</gene>
<feature type="transmembrane region" description="Helical" evidence="1">
    <location>
        <begin position="344"/>
        <end position="361"/>
    </location>
</feature>
<feature type="transmembrane region" description="Helical" evidence="1">
    <location>
        <begin position="297"/>
        <end position="317"/>
    </location>
</feature>
<evidence type="ECO:0000313" key="2">
    <source>
        <dbReference type="EMBL" id="KIJ06245.1"/>
    </source>
</evidence>
<keyword evidence="1" id="KW-0472">Membrane</keyword>
<evidence type="ECO:0000313" key="3">
    <source>
        <dbReference type="Proteomes" id="UP000053647"/>
    </source>
</evidence>
<sequence>MFVYTDTELRVPEYLGYVRDFVDALLNASGRLPHGSRALVLELKFEDGPGHKKPLCFYYFVDHEKRLIFWVHQVTIRNVCGNIRGVKSEGHLRYAIHTHYWHHCERYPSNFPYAQELYTHLQRILIVANADSMLSDTPLGPFESTDLQRLLNLMPMVKGQMDSDTDSDPAVTVLARVMRLFCQYRFLNSYGQVGARLGGGRSVFSRRKANEEPVTWFFQCVDIALLSAPISHLRGIQTIWVDEMIDESRWKTYISSLNTEWNGFTIYSTVMLAVDVGFLAVPGVQAASGDPQSGATIAIYASVISSVCALIISLILAGQIRMHDVDSVGGGVHYMVRMTRKAHGIEVLAVMFSLPYSLLLWA</sequence>
<accession>A0A0C9SUT2</accession>
<dbReference type="HOGENOM" id="CLU_015091_2_0_1"/>
<evidence type="ECO:0000256" key="1">
    <source>
        <dbReference type="SAM" id="Phobius"/>
    </source>
</evidence>
<reference evidence="2 3" key="1">
    <citation type="submission" date="2014-06" db="EMBL/GenBank/DDBJ databases">
        <authorList>
            <consortium name="DOE Joint Genome Institute"/>
            <person name="Kuo A."/>
            <person name="Kohler A."/>
            <person name="Nagy L.G."/>
            <person name="Floudas D."/>
            <person name="Copeland A."/>
            <person name="Barry K.W."/>
            <person name="Cichocki N."/>
            <person name="Veneault-Fourrey C."/>
            <person name="LaButti K."/>
            <person name="Lindquist E.A."/>
            <person name="Lipzen A."/>
            <person name="Lundell T."/>
            <person name="Morin E."/>
            <person name="Murat C."/>
            <person name="Sun H."/>
            <person name="Tunlid A."/>
            <person name="Henrissat B."/>
            <person name="Grigoriev I.V."/>
            <person name="Hibbett D.S."/>
            <person name="Martin F."/>
            <person name="Nordberg H.P."/>
            <person name="Cantor M.N."/>
            <person name="Hua S.X."/>
        </authorList>
    </citation>
    <scope>NUCLEOTIDE SEQUENCE [LARGE SCALE GENOMIC DNA]</scope>
    <source>
        <strain evidence="2 3">ATCC 200175</strain>
    </source>
</reference>
<organism evidence="2 3">
    <name type="scientific">Paxillus involutus ATCC 200175</name>
    <dbReference type="NCBI Taxonomy" id="664439"/>
    <lineage>
        <taxon>Eukaryota</taxon>
        <taxon>Fungi</taxon>
        <taxon>Dikarya</taxon>
        <taxon>Basidiomycota</taxon>
        <taxon>Agaricomycotina</taxon>
        <taxon>Agaricomycetes</taxon>
        <taxon>Agaricomycetidae</taxon>
        <taxon>Boletales</taxon>
        <taxon>Paxilineae</taxon>
        <taxon>Paxillaceae</taxon>
        <taxon>Paxillus</taxon>
    </lineage>
</organism>
<proteinExistence type="predicted"/>
<keyword evidence="1" id="KW-1133">Transmembrane helix</keyword>
<dbReference type="Proteomes" id="UP000053647">
    <property type="component" value="Unassembled WGS sequence"/>
</dbReference>
<keyword evidence="1" id="KW-0812">Transmembrane</keyword>
<dbReference type="OrthoDB" id="2657661at2759"/>
<reference evidence="3" key="2">
    <citation type="submission" date="2015-01" db="EMBL/GenBank/DDBJ databases">
        <title>Evolutionary Origins and Diversification of the Mycorrhizal Mutualists.</title>
        <authorList>
            <consortium name="DOE Joint Genome Institute"/>
            <consortium name="Mycorrhizal Genomics Consortium"/>
            <person name="Kohler A."/>
            <person name="Kuo A."/>
            <person name="Nagy L.G."/>
            <person name="Floudas D."/>
            <person name="Copeland A."/>
            <person name="Barry K.W."/>
            <person name="Cichocki N."/>
            <person name="Veneault-Fourrey C."/>
            <person name="LaButti K."/>
            <person name="Lindquist E.A."/>
            <person name="Lipzen A."/>
            <person name="Lundell T."/>
            <person name="Morin E."/>
            <person name="Murat C."/>
            <person name="Riley R."/>
            <person name="Ohm R."/>
            <person name="Sun H."/>
            <person name="Tunlid A."/>
            <person name="Henrissat B."/>
            <person name="Grigoriev I.V."/>
            <person name="Hibbett D.S."/>
            <person name="Martin F."/>
        </authorList>
    </citation>
    <scope>NUCLEOTIDE SEQUENCE [LARGE SCALE GENOMIC DNA]</scope>
    <source>
        <strain evidence="3">ATCC 200175</strain>
    </source>
</reference>
<keyword evidence="3" id="KW-1185">Reference proteome</keyword>
<dbReference type="AlphaFoldDB" id="A0A0C9SUT2"/>
<feature type="transmembrane region" description="Helical" evidence="1">
    <location>
        <begin position="264"/>
        <end position="285"/>
    </location>
</feature>
<dbReference type="EMBL" id="KN820428">
    <property type="protein sequence ID" value="KIJ06245.1"/>
    <property type="molecule type" value="Genomic_DNA"/>
</dbReference>
<protein>
    <submittedName>
        <fullName evidence="2">Uncharacterized protein</fullName>
    </submittedName>
</protein>